<proteinExistence type="predicted"/>
<dbReference type="EMBL" id="CAJVPP010022483">
    <property type="protein sequence ID" value="CAG8745196.1"/>
    <property type="molecule type" value="Genomic_DNA"/>
</dbReference>
<accession>A0A9N9IQ82</accession>
<name>A0A9N9IQ82_FUNMO</name>
<dbReference type="Proteomes" id="UP000789375">
    <property type="component" value="Unassembled WGS sequence"/>
</dbReference>
<dbReference type="AlphaFoldDB" id="A0A9N9IQ82"/>
<feature type="non-terminal residue" evidence="1">
    <location>
        <position position="1"/>
    </location>
</feature>
<evidence type="ECO:0000313" key="2">
    <source>
        <dbReference type="Proteomes" id="UP000789375"/>
    </source>
</evidence>
<protein>
    <submittedName>
        <fullName evidence="1">1522_t:CDS:1</fullName>
    </submittedName>
</protein>
<organism evidence="1 2">
    <name type="scientific">Funneliformis mosseae</name>
    <name type="common">Endomycorrhizal fungus</name>
    <name type="synonym">Glomus mosseae</name>
    <dbReference type="NCBI Taxonomy" id="27381"/>
    <lineage>
        <taxon>Eukaryota</taxon>
        <taxon>Fungi</taxon>
        <taxon>Fungi incertae sedis</taxon>
        <taxon>Mucoromycota</taxon>
        <taxon>Glomeromycotina</taxon>
        <taxon>Glomeromycetes</taxon>
        <taxon>Glomerales</taxon>
        <taxon>Glomeraceae</taxon>
        <taxon>Funneliformis</taxon>
    </lineage>
</organism>
<evidence type="ECO:0000313" key="1">
    <source>
        <dbReference type="EMBL" id="CAG8745196.1"/>
    </source>
</evidence>
<reference evidence="1" key="1">
    <citation type="submission" date="2021-06" db="EMBL/GenBank/DDBJ databases">
        <authorList>
            <person name="Kallberg Y."/>
            <person name="Tangrot J."/>
            <person name="Rosling A."/>
        </authorList>
    </citation>
    <scope>NUCLEOTIDE SEQUENCE</scope>
    <source>
        <strain evidence="1">87-6 pot B 2015</strain>
    </source>
</reference>
<keyword evidence="2" id="KW-1185">Reference proteome</keyword>
<sequence>VRDQKGVVFTEKDASDLYANKIANYHQKKLAKMLQNGQTPEALGQALDRMKMPNAIS</sequence>
<comment type="caution">
    <text evidence="1">The sequence shown here is derived from an EMBL/GenBank/DDBJ whole genome shotgun (WGS) entry which is preliminary data.</text>
</comment>
<gene>
    <name evidence="1" type="ORF">FMOSSE_LOCUS16363</name>
</gene>